<evidence type="ECO:0000313" key="4">
    <source>
        <dbReference type="Proteomes" id="UP000007652"/>
    </source>
</evidence>
<proteinExistence type="predicted"/>
<sequence>MTNKRSYSRYFIIFQEDDRGFGIAIDRPPTGYAKIENKNGRAKINFYVQNLLQEKGPYTACLIDATKNPPVLAKLGEINVDETGRGEVWWEYREDDIADTGIHIDRFNVACVMTEDQYPLSGQIGKERIEWKEKLKNPVRQEDKEEELDEEAKKFIEYEERIKNEIEKIKEGEKVEEKDEVKVEEEEIPRQLKEGAFAKVFHRILKDLEEVKLSTEFKNTRWWKVPLERPDFEPKLMPYYCIIYHLIFAYPYVNYFMWMRRTGYYYFGLKYDDEGEIEYVVYGIIGENSKKDQPFFGATGFKKWIEIDGKGMWIMIYNPWTGMVMVP</sequence>
<keyword evidence="2" id="KW-0812">Transmembrane</keyword>
<organism evidence="3 4">
    <name type="scientific">Caloramator australicus RC3</name>
    <dbReference type="NCBI Taxonomy" id="857293"/>
    <lineage>
        <taxon>Bacteria</taxon>
        <taxon>Bacillati</taxon>
        <taxon>Bacillota</taxon>
        <taxon>Clostridia</taxon>
        <taxon>Eubacteriales</taxon>
        <taxon>Clostridiaceae</taxon>
        <taxon>Caloramator</taxon>
    </lineage>
</organism>
<keyword evidence="2" id="KW-0472">Membrane</keyword>
<dbReference type="eggNOG" id="COG4547">
    <property type="taxonomic scope" value="Bacteria"/>
</dbReference>
<keyword evidence="4" id="KW-1185">Reference proteome</keyword>
<feature type="transmembrane region" description="Helical" evidence="2">
    <location>
        <begin position="236"/>
        <end position="253"/>
    </location>
</feature>
<dbReference type="STRING" id="857293.CAAU_2415"/>
<protein>
    <submittedName>
        <fullName evidence="3">Uncharacterized protein</fullName>
    </submittedName>
</protein>
<reference evidence="3 4" key="1">
    <citation type="journal article" date="2011" name="J. Bacteriol.">
        <title>Draft genome sequence of Caloramator australicus strain RC3T, a thermoanaerobe from the Great Artesian Basin of Australia.</title>
        <authorList>
            <person name="Ogg C.D."/>
            <person name="Patel B.K.C."/>
        </authorList>
    </citation>
    <scope>NUCLEOTIDE SEQUENCE [LARGE SCALE GENOMIC DNA]</scope>
    <source>
        <strain evidence="3 4">RC3</strain>
    </source>
</reference>
<dbReference type="EMBL" id="CAKP01000129">
    <property type="protein sequence ID" value="CCJ34498.1"/>
    <property type="molecule type" value="Genomic_DNA"/>
</dbReference>
<dbReference type="OrthoDB" id="1705475at2"/>
<dbReference type="Proteomes" id="UP000007652">
    <property type="component" value="Unassembled WGS sequence"/>
</dbReference>
<comment type="caution">
    <text evidence="3">The sequence shown here is derived from an EMBL/GenBank/DDBJ whole genome shotgun (WGS) entry which is preliminary data.</text>
</comment>
<gene>
    <name evidence="3" type="ORF">CAAU_2415</name>
</gene>
<evidence type="ECO:0000256" key="1">
    <source>
        <dbReference type="SAM" id="Coils"/>
    </source>
</evidence>
<evidence type="ECO:0000313" key="3">
    <source>
        <dbReference type="EMBL" id="CCJ34498.1"/>
    </source>
</evidence>
<keyword evidence="1" id="KW-0175">Coiled coil</keyword>
<keyword evidence="2" id="KW-1133">Transmembrane helix</keyword>
<name>I7LI31_9CLOT</name>
<evidence type="ECO:0000256" key="2">
    <source>
        <dbReference type="SAM" id="Phobius"/>
    </source>
</evidence>
<feature type="coiled-coil region" evidence="1">
    <location>
        <begin position="141"/>
        <end position="168"/>
    </location>
</feature>
<dbReference type="AlphaFoldDB" id="I7LI31"/>
<accession>I7LI31</accession>
<dbReference type="RefSeq" id="WP_008909745.1">
    <property type="nucleotide sequence ID" value="NZ_CAKP01000129.1"/>
</dbReference>